<dbReference type="GO" id="GO:0006351">
    <property type="term" value="P:DNA-templated transcription"/>
    <property type="evidence" value="ECO:0007669"/>
    <property type="project" value="TreeGrafter"/>
</dbReference>
<evidence type="ECO:0000259" key="5">
    <source>
        <dbReference type="PROSITE" id="PS50931"/>
    </source>
</evidence>
<feature type="domain" description="HTH lysR-type" evidence="5">
    <location>
        <begin position="11"/>
        <end position="62"/>
    </location>
</feature>
<dbReference type="GO" id="GO:0003700">
    <property type="term" value="F:DNA-binding transcription factor activity"/>
    <property type="evidence" value="ECO:0007669"/>
    <property type="project" value="InterPro"/>
</dbReference>
<keyword evidence="4" id="KW-0804">Transcription</keyword>
<keyword evidence="3" id="KW-0238">DNA-binding</keyword>
<dbReference type="Gene3D" id="3.40.190.290">
    <property type="match status" value="1"/>
</dbReference>
<dbReference type="InterPro" id="IPR036388">
    <property type="entry name" value="WH-like_DNA-bd_sf"/>
</dbReference>
<dbReference type="Gene3D" id="1.10.10.10">
    <property type="entry name" value="Winged helix-like DNA-binding domain superfamily/Winged helix DNA-binding domain"/>
    <property type="match status" value="1"/>
</dbReference>
<sequence>MSEDIAWEDQRIFLAVLEEGSLSAAARLLGVTQPTVRTRLAALERMLGTTLFTRSITGLTPTDQARALADSARSMARASAQFVRLAYSPPGEIAGSVRIGVSEFVGIEVLPAMLASLRAAHPRIVAEISLSNGAADLLEQEVDIAVRMHPPTQSALVARKVGAIALGLFAHRDYLARHGTPTSAQALLQHALIGPDRCRADLALATALHPDLSRARLSTRTDSHPAQLALARAGLGIVVAQCPVARADPDLMQVLPALALPALETWIVTHEDLRSVPRVRAVFDHLANAFQAYLQT</sequence>
<evidence type="ECO:0000256" key="2">
    <source>
        <dbReference type="ARBA" id="ARBA00023015"/>
    </source>
</evidence>
<evidence type="ECO:0000313" key="7">
    <source>
        <dbReference type="Proteomes" id="UP000239865"/>
    </source>
</evidence>
<dbReference type="Proteomes" id="UP000239865">
    <property type="component" value="Unassembled WGS sequence"/>
</dbReference>
<dbReference type="Pfam" id="PF00126">
    <property type="entry name" value="HTH_1"/>
    <property type="match status" value="1"/>
</dbReference>
<proteinExistence type="inferred from homology"/>
<dbReference type="SUPFAM" id="SSF46785">
    <property type="entry name" value="Winged helix' DNA-binding domain"/>
    <property type="match status" value="1"/>
</dbReference>
<dbReference type="InterPro" id="IPR036390">
    <property type="entry name" value="WH_DNA-bd_sf"/>
</dbReference>
<comment type="similarity">
    <text evidence="1">Belongs to the LysR transcriptional regulatory family.</text>
</comment>
<dbReference type="InterPro" id="IPR005119">
    <property type="entry name" value="LysR_subst-bd"/>
</dbReference>
<evidence type="ECO:0000256" key="4">
    <source>
        <dbReference type="ARBA" id="ARBA00023163"/>
    </source>
</evidence>
<evidence type="ECO:0000256" key="3">
    <source>
        <dbReference type="ARBA" id="ARBA00023125"/>
    </source>
</evidence>
<accession>A0A2S7DJM5</accession>
<dbReference type="GO" id="GO:0043565">
    <property type="term" value="F:sequence-specific DNA binding"/>
    <property type="evidence" value="ECO:0007669"/>
    <property type="project" value="TreeGrafter"/>
</dbReference>
<dbReference type="AlphaFoldDB" id="A0A2S7DJM5"/>
<organism evidence="6 7">
    <name type="scientific">Xanthomonas melonis</name>
    <dbReference type="NCBI Taxonomy" id="56456"/>
    <lineage>
        <taxon>Bacteria</taxon>
        <taxon>Pseudomonadati</taxon>
        <taxon>Pseudomonadota</taxon>
        <taxon>Gammaproteobacteria</taxon>
        <taxon>Lysobacterales</taxon>
        <taxon>Lysobacteraceae</taxon>
        <taxon>Xanthomonas</taxon>
    </lineage>
</organism>
<keyword evidence="2" id="KW-0805">Transcription regulation</keyword>
<dbReference type="RefSeq" id="WP_104586207.1">
    <property type="nucleotide sequence ID" value="NZ_JAJGQH010000003.1"/>
</dbReference>
<dbReference type="PROSITE" id="PS50931">
    <property type="entry name" value="HTH_LYSR"/>
    <property type="match status" value="1"/>
</dbReference>
<dbReference type="PRINTS" id="PR00039">
    <property type="entry name" value="HTHLYSR"/>
</dbReference>
<dbReference type="PANTHER" id="PTHR30537:SF3">
    <property type="entry name" value="TRANSCRIPTIONAL REGULATORY PROTEIN"/>
    <property type="match status" value="1"/>
</dbReference>
<reference evidence="6 7" key="1">
    <citation type="submission" date="2016-08" db="EMBL/GenBank/DDBJ databases">
        <authorList>
            <person name="Seilhamer J.J."/>
        </authorList>
    </citation>
    <scope>NUCLEOTIDE SEQUENCE [LARGE SCALE GENOMIC DNA]</scope>
    <source>
        <strain evidence="6 7">CFBP4644</strain>
    </source>
</reference>
<dbReference type="PANTHER" id="PTHR30537">
    <property type="entry name" value="HTH-TYPE TRANSCRIPTIONAL REGULATOR"/>
    <property type="match status" value="1"/>
</dbReference>
<evidence type="ECO:0000313" key="6">
    <source>
        <dbReference type="EMBL" id="PPU74018.1"/>
    </source>
</evidence>
<gene>
    <name evidence="6" type="ORF">XmelCFBP4644_06125</name>
</gene>
<protein>
    <submittedName>
        <fullName evidence="6">LysR family transcriptional regulator</fullName>
    </submittedName>
</protein>
<evidence type="ECO:0000256" key="1">
    <source>
        <dbReference type="ARBA" id="ARBA00009437"/>
    </source>
</evidence>
<dbReference type="EMBL" id="MDEH01000002">
    <property type="protein sequence ID" value="PPU74018.1"/>
    <property type="molecule type" value="Genomic_DNA"/>
</dbReference>
<dbReference type="Pfam" id="PF03466">
    <property type="entry name" value="LysR_substrate"/>
    <property type="match status" value="1"/>
</dbReference>
<dbReference type="OrthoDB" id="570111at2"/>
<dbReference type="SUPFAM" id="SSF53850">
    <property type="entry name" value="Periplasmic binding protein-like II"/>
    <property type="match status" value="1"/>
</dbReference>
<dbReference type="InterPro" id="IPR058163">
    <property type="entry name" value="LysR-type_TF_proteobact-type"/>
</dbReference>
<dbReference type="InterPro" id="IPR000847">
    <property type="entry name" value="LysR_HTH_N"/>
</dbReference>
<name>A0A2S7DJM5_9XANT</name>
<comment type="caution">
    <text evidence="6">The sequence shown here is derived from an EMBL/GenBank/DDBJ whole genome shotgun (WGS) entry which is preliminary data.</text>
</comment>